<sequence>MKPSTMSAATQRFTENDRPTAIRRFFSIVILQVCVGDGGVFKVGYATAAVTDDKQLTVFRSCCGRSAGSRDCVVGDGPEAAVDIIIAVIIIVTAVVAFVVAKETPAVAALTLTVQTAVGGGEGVGERQRGARRQLRHCVTLEAPSACMSAVPAVPF</sequence>
<evidence type="ECO:0000313" key="3">
    <source>
        <dbReference type="Proteomes" id="UP000325440"/>
    </source>
</evidence>
<proteinExistence type="predicted"/>
<dbReference type="EMBL" id="CABPRJ010001938">
    <property type="protein sequence ID" value="VVC42117.1"/>
    <property type="molecule type" value="Genomic_DNA"/>
</dbReference>
<keyword evidence="3" id="KW-1185">Reference proteome</keyword>
<feature type="transmembrane region" description="Helical" evidence="1">
    <location>
        <begin position="80"/>
        <end position="101"/>
    </location>
</feature>
<dbReference type="AlphaFoldDB" id="A0A5E4NKV8"/>
<keyword evidence="1" id="KW-0812">Transmembrane</keyword>
<name>A0A5E4NKV8_9HEMI</name>
<keyword evidence="1" id="KW-1133">Transmembrane helix</keyword>
<dbReference type="OrthoDB" id="10651827at2759"/>
<keyword evidence="1" id="KW-0472">Membrane</keyword>
<dbReference type="Proteomes" id="UP000325440">
    <property type="component" value="Unassembled WGS sequence"/>
</dbReference>
<feature type="transmembrane region" description="Helical" evidence="1">
    <location>
        <begin position="21"/>
        <end position="41"/>
    </location>
</feature>
<organism evidence="2 3">
    <name type="scientific">Cinara cedri</name>
    <dbReference type="NCBI Taxonomy" id="506608"/>
    <lineage>
        <taxon>Eukaryota</taxon>
        <taxon>Metazoa</taxon>
        <taxon>Ecdysozoa</taxon>
        <taxon>Arthropoda</taxon>
        <taxon>Hexapoda</taxon>
        <taxon>Insecta</taxon>
        <taxon>Pterygota</taxon>
        <taxon>Neoptera</taxon>
        <taxon>Paraneoptera</taxon>
        <taxon>Hemiptera</taxon>
        <taxon>Sternorrhyncha</taxon>
        <taxon>Aphidomorpha</taxon>
        <taxon>Aphidoidea</taxon>
        <taxon>Aphididae</taxon>
        <taxon>Lachninae</taxon>
        <taxon>Cinara</taxon>
    </lineage>
</organism>
<accession>A0A5E4NKV8</accession>
<protein>
    <submittedName>
        <fullName evidence="2">Uncharacterized protein</fullName>
    </submittedName>
</protein>
<reference evidence="2 3" key="1">
    <citation type="submission" date="2019-08" db="EMBL/GenBank/DDBJ databases">
        <authorList>
            <person name="Alioto T."/>
            <person name="Alioto T."/>
            <person name="Gomez Garrido J."/>
        </authorList>
    </citation>
    <scope>NUCLEOTIDE SEQUENCE [LARGE SCALE GENOMIC DNA]</scope>
</reference>
<evidence type="ECO:0000313" key="2">
    <source>
        <dbReference type="EMBL" id="VVC42117.1"/>
    </source>
</evidence>
<gene>
    <name evidence="2" type="ORF">CINCED_3A010885</name>
</gene>
<evidence type="ECO:0000256" key="1">
    <source>
        <dbReference type="SAM" id="Phobius"/>
    </source>
</evidence>